<feature type="compositionally biased region" description="Low complexity" evidence="1">
    <location>
        <begin position="153"/>
        <end position="162"/>
    </location>
</feature>
<sequence length="358" mass="39506">MKNEQSRAPQQEYDAPHLQRRSTYPHPSQAQRYIEVERTDRIRYPDDYANDPRKYPPISGSKYAPSGARSRAMEDLDDSDRRSHYTTGSKARRRSEVSTSRKPLLLADAEHRSVAGSKHTASGPKLLMDHAYRSDAGSGTEIGADPAYLSVAPSRRSAAPSVDGLFKPVDYHSRAPSHAGTKVSAAPSRHTAASSRRSSVSRRHERDDDDHRSYTTARAPRPAEVETFVSARGDRSSASTVRPAQPRTMYTGEHGVTADMNVGNLLAAEFSRSRKAPPSSRVDGGTSRDDRSRVSAATAIKVPVRSRAPSHATLREAPLPGSYMDDARSEWEVWEDDGKRVAPDDSISCIGRSRRSRR</sequence>
<feature type="region of interest" description="Disordered" evidence="1">
    <location>
        <begin position="153"/>
        <end position="256"/>
    </location>
</feature>
<feature type="region of interest" description="Disordered" evidence="1">
    <location>
        <begin position="1"/>
        <end position="123"/>
    </location>
</feature>
<feature type="region of interest" description="Disordered" evidence="1">
    <location>
        <begin position="338"/>
        <end position="358"/>
    </location>
</feature>
<evidence type="ECO:0000313" key="3">
    <source>
        <dbReference type="Proteomes" id="UP000756346"/>
    </source>
</evidence>
<name>A0A9P9BPM5_9PEZI</name>
<feature type="compositionally biased region" description="Basic and acidic residues" evidence="1">
    <location>
        <begin position="202"/>
        <end position="213"/>
    </location>
</feature>
<feature type="compositionally biased region" description="Polar residues" evidence="1">
    <location>
        <begin position="21"/>
        <end position="31"/>
    </location>
</feature>
<feature type="compositionally biased region" description="Basic and acidic residues" evidence="1">
    <location>
        <begin position="34"/>
        <end position="54"/>
    </location>
</feature>
<dbReference type="AlphaFoldDB" id="A0A9P9BPM5"/>
<dbReference type="OrthoDB" id="10249419at2759"/>
<protein>
    <submittedName>
        <fullName evidence="2">Uncharacterized protein</fullName>
    </submittedName>
</protein>
<proteinExistence type="predicted"/>
<comment type="caution">
    <text evidence="2">The sequence shown here is derived from an EMBL/GenBank/DDBJ whole genome shotgun (WGS) entry which is preliminary data.</text>
</comment>
<feature type="region of interest" description="Disordered" evidence="1">
    <location>
        <begin position="270"/>
        <end position="297"/>
    </location>
</feature>
<feature type="compositionally biased region" description="Basic and acidic residues" evidence="1">
    <location>
        <begin position="71"/>
        <end position="83"/>
    </location>
</feature>
<organism evidence="2 3">
    <name type="scientific">Microdochium trichocladiopsis</name>
    <dbReference type="NCBI Taxonomy" id="1682393"/>
    <lineage>
        <taxon>Eukaryota</taxon>
        <taxon>Fungi</taxon>
        <taxon>Dikarya</taxon>
        <taxon>Ascomycota</taxon>
        <taxon>Pezizomycotina</taxon>
        <taxon>Sordariomycetes</taxon>
        <taxon>Xylariomycetidae</taxon>
        <taxon>Xylariales</taxon>
        <taxon>Microdochiaceae</taxon>
        <taxon>Microdochium</taxon>
    </lineage>
</organism>
<feature type="compositionally biased region" description="Low complexity" evidence="1">
    <location>
        <begin position="184"/>
        <end position="198"/>
    </location>
</feature>
<dbReference type="GeneID" id="70183797"/>
<evidence type="ECO:0000313" key="2">
    <source>
        <dbReference type="EMBL" id="KAH7029382.1"/>
    </source>
</evidence>
<gene>
    <name evidence="2" type="ORF">B0I36DRAFT_325660</name>
</gene>
<dbReference type="RefSeq" id="XP_046011670.1">
    <property type="nucleotide sequence ID" value="XM_046154251.1"/>
</dbReference>
<accession>A0A9P9BPM5</accession>
<dbReference type="Proteomes" id="UP000756346">
    <property type="component" value="Unassembled WGS sequence"/>
</dbReference>
<reference evidence="2" key="1">
    <citation type="journal article" date="2021" name="Nat. Commun.">
        <title>Genetic determinants of endophytism in the Arabidopsis root mycobiome.</title>
        <authorList>
            <person name="Mesny F."/>
            <person name="Miyauchi S."/>
            <person name="Thiergart T."/>
            <person name="Pickel B."/>
            <person name="Atanasova L."/>
            <person name="Karlsson M."/>
            <person name="Huettel B."/>
            <person name="Barry K.W."/>
            <person name="Haridas S."/>
            <person name="Chen C."/>
            <person name="Bauer D."/>
            <person name="Andreopoulos W."/>
            <person name="Pangilinan J."/>
            <person name="LaButti K."/>
            <person name="Riley R."/>
            <person name="Lipzen A."/>
            <person name="Clum A."/>
            <person name="Drula E."/>
            <person name="Henrissat B."/>
            <person name="Kohler A."/>
            <person name="Grigoriev I.V."/>
            <person name="Martin F.M."/>
            <person name="Hacquard S."/>
        </authorList>
    </citation>
    <scope>NUCLEOTIDE SEQUENCE</scope>
    <source>
        <strain evidence="2">MPI-CAGE-CH-0230</strain>
    </source>
</reference>
<keyword evidence="3" id="KW-1185">Reference proteome</keyword>
<dbReference type="EMBL" id="JAGTJQ010000006">
    <property type="protein sequence ID" value="KAH7029382.1"/>
    <property type="molecule type" value="Genomic_DNA"/>
</dbReference>
<evidence type="ECO:0000256" key="1">
    <source>
        <dbReference type="SAM" id="MobiDB-lite"/>
    </source>
</evidence>